<feature type="transmembrane region" description="Helical" evidence="8">
    <location>
        <begin position="290"/>
        <end position="311"/>
    </location>
</feature>
<dbReference type="EMBL" id="JAGIOB010000001">
    <property type="protein sequence ID" value="MBP2416975.1"/>
    <property type="molecule type" value="Genomic_DNA"/>
</dbReference>
<comment type="similarity">
    <text evidence="2">Belongs to the CorA metal ion transporter (MIT) (TC 1.A.35) family.</text>
</comment>
<evidence type="ECO:0000256" key="4">
    <source>
        <dbReference type="ARBA" id="ARBA00022475"/>
    </source>
</evidence>
<evidence type="ECO:0000256" key="1">
    <source>
        <dbReference type="ARBA" id="ARBA00004651"/>
    </source>
</evidence>
<keyword evidence="6 8" id="KW-1133">Transmembrane helix</keyword>
<evidence type="ECO:0000256" key="2">
    <source>
        <dbReference type="ARBA" id="ARBA00009765"/>
    </source>
</evidence>
<dbReference type="Gene3D" id="3.30.460.20">
    <property type="entry name" value="CorA soluble domain-like"/>
    <property type="match status" value="1"/>
</dbReference>
<dbReference type="InterPro" id="IPR002523">
    <property type="entry name" value="MgTranspt_CorA/ZnTranspt_ZntB"/>
</dbReference>
<dbReference type="PANTHER" id="PTHR46494:SF1">
    <property type="entry name" value="CORA FAMILY METAL ION TRANSPORTER (EUROFUNG)"/>
    <property type="match status" value="1"/>
</dbReference>
<dbReference type="InterPro" id="IPR045863">
    <property type="entry name" value="CorA_TM1_TM2"/>
</dbReference>
<dbReference type="Pfam" id="PF01544">
    <property type="entry name" value="CorA"/>
    <property type="match status" value="1"/>
</dbReference>
<protein>
    <submittedName>
        <fullName evidence="9">Magnesium transporter</fullName>
    </submittedName>
</protein>
<keyword evidence="3" id="KW-0813">Transport</keyword>
<keyword evidence="4" id="KW-1003">Cell membrane</keyword>
<feature type="transmembrane region" description="Helical" evidence="8">
    <location>
        <begin position="317"/>
        <end position="338"/>
    </location>
</feature>
<dbReference type="SUPFAM" id="SSF143865">
    <property type="entry name" value="CorA soluble domain-like"/>
    <property type="match status" value="1"/>
</dbReference>
<dbReference type="CDD" id="cd12822">
    <property type="entry name" value="TmCorA-like"/>
    <property type="match status" value="1"/>
</dbReference>
<dbReference type="SUPFAM" id="SSF144083">
    <property type="entry name" value="Magnesium transport protein CorA, transmembrane region"/>
    <property type="match status" value="1"/>
</dbReference>
<name>A0ABS4Z8B9_9ACTN</name>
<dbReference type="PANTHER" id="PTHR46494">
    <property type="entry name" value="CORA FAMILY METAL ION TRANSPORTER (EUROFUNG)"/>
    <property type="match status" value="1"/>
</dbReference>
<evidence type="ECO:0000256" key="5">
    <source>
        <dbReference type="ARBA" id="ARBA00022692"/>
    </source>
</evidence>
<keyword evidence="7 8" id="KW-0472">Membrane</keyword>
<evidence type="ECO:0000313" key="10">
    <source>
        <dbReference type="Proteomes" id="UP000758168"/>
    </source>
</evidence>
<dbReference type="Gene3D" id="1.20.58.340">
    <property type="entry name" value="Magnesium transport protein CorA, transmembrane region"/>
    <property type="match status" value="2"/>
</dbReference>
<evidence type="ECO:0000313" key="9">
    <source>
        <dbReference type="EMBL" id="MBP2416975.1"/>
    </source>
</evidence>
<evidence type="ECO:0000256" key="6">
    <source>
        <dbReference type="ARBA" id="ARBA00022989"/>
    </source>
</evidence>
<evidence type="ECO:0000256" key="7">
    <source>
        <dbReference type="ARBA" id="ARBA00023136"/>
    </source>
</evidence>
<comment type="subcellular location">
    <subcellularLocation>
        <location evidence="1">Cell membrane</location>
        <topology evidence="1">Multi-pass membrane protein</topology>
    </subcellularLocation>
</comment>
<reference evidence="9 10" key="1">
    <citation type="submission" date="2021-03" db="EMBL/GenBank/DDBJ databases">
        <title>Sequencing the genomes of 1000 actinobacteria strains.</title>
        <authorList>
            <person name="Klenk H.-P."/>
        </authorList>
    </citation>
    <scope>NUCLEOTIDE SEQUENCE [LARGE SCALE GENOMIC DNA]</scope>
    <source>
        <strain evidence="9 10">DSM 12936</strain>
    </source>
</reference>
<evidence type="ECO:0000256" key="3">
    <source>
        <dbReference type="ARBA" id="ARBA00022448"/>
    </source>
</evidence>
<proteinExistence type="inferred from homology"/>
<gene>
    <name evidence="9" type="ORF">JOF54_001897</name>
</gene>
<organism evidence="9 10">
    <name type="scientific">Microlunatus capsulatus</name>
    <dbReference type="NCBI Taxonomy" id="99117"/>
    <lineage>
        <taxon>Bacteria</taxon>
        <taxon>Bacillati</taxon>
        <taxon>Actinomycetota</taxon>
        <taxon>Actinomycetes</taxon>
        <taxon>Propionibacteriales</taxon>
        <taxon>Propionibacteriaceae</taxon>
        <taxon>Microlunatus</taxon>
    </lineage>
</organism>
<dbReference type="InterPro" id="IPR045861">
    <property type="entry name" value="CorA_cytoplasmic_dom"/>
</dbReference>
<keyword evidence="10" id="KW-1185">Reference proteome</keyword>
<sequence length="344" mass="37014">MSSATAALSGPVPLSRVWAKGSVVAEDLTGEDLSDVLQLHTDASAWWVLPRDPDYGAAELRGVAQALDLDDLAVRDLLATDRRAKFEALGTARLVVTNLVTHDPASCSLTVHPISIIATDRVLICLVGDVDGFQPARLLLQKAELLAEGGVEVGLQLLITAVVNTYESAVQWLEDAADGLSEVLFEERPLSRSEQLDAFRLRSALSQLRRVTEPMRAVMTDLVDNPPPAPKGGKGGKSTRTVRRWGMIAEQHTRVAAAADALREVLSSVFDTSLALADVRMNAIMKKLTAWAAIIAVPTLVTGFAGMNVAFPLDGTVAGFWLVLVIMVVSAVVLYVGFRRRGWI</sequence>
<dbReference type="Proteomes" id="UP000758168">
    <property type="component" value="Unassembled WGS sequence"/>
</dbReference>
<accession>A0ABS4Z8B9</accession>
<keyword evidence="5 8" id="KW-0812">Transmembrane</keyword>
<dbReference type="RefSeq" id="WP_210055098.1">
    <property type="nucleotide sequence ID" value="NZ_BAAAMH010000004.1"/>
</dbReference>
<evidence type="ECO:0000256" key="8">
    <source>
        <dbReference type="SAM" id="Phobius"/>
    </source>
</evidence>
<comment type="caution">
    <text evidence="9">The sequence shown here is derived from an EMBL/GenBank/DDBJ whole genome shotgun (WGS) entry which is preliminary data.</text>
</comment>